<organism evidence="1">
    <name type="scientific">marine sediment metagenome</name>
    <dbReference type="NCBI Taxonomy" id="412755"/>
    <lineage>
        <taxon>unclassified sequences</taxon>
        <taxon>metagenomes</taxon>
        <taxon>ecological metagenomes</taxon>
    </lineage>
</organism>
<reference evidence="1" key="1">
    <citation type="journal article" date="2015" name="Nature">
        <title>Complex archaea that bridge the gap between prokaryotes and eukaryotes.</title>
        <authorList>
            <person name="Spang A."/>
            <person name="Saw J.H."/>
            <person name="Jorgensen S.L."/>
            <person name="Zaremba-Niedzwiedzka K."/>
            <person name="Martijn J."/>
            <person name="Lind A.E."/>
            <person name="van Eijk R."/>
            <person name="Schleper C."/>
            <person name="Guy L."/>
            <person name="Ettema T.J."/>
        </authorList>
    </citation>
    <scope>NUCLEOTIDE SEQUENCE</scope>
</reference>
<name>A0A0F8XQC1_9ZZZZ</name>
<dbReference type="EMBL" id="LAZR01057819">
    <property type="protein sequence ID" value="KKK71252.1"/>
    <property type="molecule type" value="Genomic_DNA"/>
</dbReference>
<comment type="caution">
    <text evidence="1">The sequence shown here is derived from an EMBL/GenBank/DDBJ whole genome shotgun (WGS) entry which is preliminary data.</text>
</comment>
<proteinExistence type="predicted"/>
<accession>A0A0F8XQC1</accession>
<dbReference type="AlphaFoldDB" id="A0A0F8XQC1"/>
<gene>
    <name evidence="1" type="ORF">LCGC14_2915750</name>
</gene>
<sequence>MVINEEENDYLYCTICQKTVPYEHAFEIDTSGDNNTDGNLECPTCHEMRVGHPEF</sequence>
<evidence type="ECO:0000313" key="1">
    <source>
        <dbReference type="EMBL" id="KKK71252.1"/>
    </source>
</evidence>
<feature type="non-terminal residue" evidence="1">
    <location>
        <position position="55"/>
    </location>
</feature>
<protein>
    <submittedName>
        <fullName evidence="1">Uncharacterized protein</fullName>
    </submittedName>
</protein>